<dbReference type="Gene3D" id="2.40.30.90">
    <property type="entry name" value="Bacterial fluorinating enzyme like"/>
    <property type="match status" value="1"/>
</dbReference>
<dbReference type="InterPro" id="IPR023227">
    <property type="entry name" value="SAM_OH_AdoTrfase_C_sf"/>
</dbReference>
<dbReference type="SUPFAM" id="SSF101852">
    <property type="entry name" value="Bacterial fluorinating enzyme, C-terminal domain"/>
    <property type="match status" value="1"/>
</dbReference>
<dbReference type="Pfam" id="PF20257">
    <property type="entry name" value="SAM_HAT_C"/>
    <property type="match status" value="1"/>
</dbReference>
<dbReference type="STRING" id="760011.Spico_1378"/>
<protein>
    <submittedName>
        <fullName evidence="3">Peptidoglycan-binding lysin domain protein</fullName>
    </submittedName>
</protein>
<dbReference type="HOGENOM" id="CLU_042518_0_0_12"/>
<dbReference type="Gene3D" id="3.90.190.10">
    <property type="entry name" value="Protein tyrosine phosphatase superfamily"/>
    <property type="match status" value="1"/>
</dbReference>
<dbReference type="KEGG" id="scc:Spico_1378"/>
<dbReference type="PROSITE" id="PS51257">
    <property type="entry name" value="PROKAR_LIPOPROTEIN"/>
    <property type="match status" value="1"/>
</dbReference>
<proteinExistence type="predicted"/>
<dbReference type="InterPro" id="IPR026893">
    <property type="entry name" value="Tyr/Ser_Pase_IphP-type"/>
</dbReference>
<feature type="domain" description="S-adenosyl-l-methionine hydroxide adenosyltransferase C-terminal" evidence="2">
    <location>
        <begin position="61"/>
        <end position="147"/>
    </location>
</feature>
<dbReference type="SUPFAM" id="SSF52799">
    <property type="entry name" value="(Phosphotyrosine protein) phosphatases II"/>
    <property type="match status" value="1"/>
</dbReference>
<feature type="chain" id="PRO_5003308569" evidence="1">
    <location>
        <begin position="32"/>
        <end position="388"/>
    </location>
</feature>
<evidence type="ECO:0000256" key="1">
    <source>
        <dbReference type="SAM" id="SignalP"/>
    </source>
</evidence>
<evidence type="ECO:0000259" key="2">
    <source>
        <dbReference type="Pfam" id="PF20257"/>
    </source>
</evidence>
<dbReference type="GO" id="GO:0004721">
    <property type="term" value="F:phosphoprotein phosphatase activity"/>
    <property type="evidence" value="ECO:0007669"/>
    <property type="project" value="InterPro"/>
</dbReference>
<dbReference type="eggNOG" id="COG2365">
    <property type="taxonomic scope" value="Bacteria"/>
</dbReference>
<dbReference type="eggNOG" id="COG1912">
    <property type="taxonomic scope" value="Bacteria"/>
</dbReference>
<sequence>MKKFVLKCVPRMFLGLMLVLMLSCRTTSVQRQEPVLEVPVSVQTSAQDVVQQEAVLVAVQGAVQDIDKYGNITADIAESAMTEAGYALGDILAVSVGDRSFTAPYVSTYSDVDRGQQLVRISNGNVALAISYGNFAERTGAVIGSPVSINLAEKKGYLREYEVRHLEKSEERAAYASDEIFANFRYVKAGKIPPGRLYRSANPVLNDARAPYAAKLAELAGVKTVINLADSEASMAPNLPAAPYYEKLVGQGSVIPLSMDVDFFSADFTAKLKTGLLFMAAHEGPYLIHCNEGKDRAGMVVALLEALMDATVNEIVEDYMITYGNYFFVQKGEERYDRIAGIITDLFVEMNAGNPVTDANIRHVAESYLLNTVGLTEVQIGQLKARLF</sequence>
<dbReference type="InterPro" id="IPR029021">
    <property type="entry name" value="Prot-tyrosine_phosphatase-like"/>
</dbReference>
<feature type="signal peptide" evidence="1">
    <location>
        <begin position="1"/>
        <end position="31"/>
    </location>
</feature>
<gene>
    <name evidence="3" type="ordered locus">Spico_1378</name>
</gene>
<dbReference type="InterPro" id="IPR046470">
    <property type="entry name" value="SAM_HAT_C"/>
</dbReference>
<dbReference type="EMBL" id="CP002659">
    <property type="protein sequence ID" value="AEC02583.1"/>
    <property type="molecule type" value="Genomic_DNA"/>
</dbReference>
<dbReference type="Proteomes" id="UP000007939">
    <property type="component" value="Chromosome"/>
</dbReference>
<dbReference type="RefSeq" id="WP_013739978.1">
    <property type="nucleotide sequence ID" value="NC_015436.1"/>
</dbReference>
<reference evidence="3 4" key="2">
    <citation type="journal article" date="2012" name="Stand. Genomic Sci.">
        <title>Complete genome sequence of the termite hindgut bacterium Spirochaeta coccoides type strain (SPN1(T)), reclassification in the genus Sphaerochaeta as Sphaerochaeta coccoides comb. nov. and emendations of the family Spirochaetaceae and the genus Sphaerochaeta.</title>
        <authorList>
            <person name="Abt B."/>
            <person name="Han C."/>
            <person name="Scheuner C."/>
            <person name="Lu M."/>
            <person name="Lapidus A."/>
            <person name="Nolan M."/>
            <person name="Lucas S."/>
            <person name="Hammon N."/>
            <person name="Deshpande S."/>
            <person name="Cheng J.F."/>
            <person name="Tapia R."/>
            <person name="Goodwin L.A."/>
            <person name="Pitluck S."/>
            <person name="Liolios K."/>
            <person name="Pagani I."/>
            <person name="Ivanova N."/>
            <person name="Mavromatis K."/>
            <person name="Mikhailova N."/>
            <person name="Huntemann M."/>
            <person name="Pati A."/>
            <person name="Chen A."/>
            <person name="Palaniappan K."/>
            <person name="Land M."/>
            <person name="Hauser L."/>
            <person name="Brambilla E.M."/>
            <person name="Rohde M."/>
            <person name="Spring S."/>
            <person name="Gronow S."/>
            <person name="Goker M."/>
            <person name="Woyke T."/>
            <person name="Bristow J."/>
            <person name="Eisen J.A."/>
            <person name="Markowitz V."/>
            <person name="Hugenholtz P."/>
            <person name="Kyrpides N.C."/>
            <person name="Klenk H.P."/>
            <person name="Detter J.C."/>
        </authorList>
    </citation>
    <scope>NUCLEOTIDE SEQUENCE [LARGE SCALE GENOMIC DNA]</scope>
    <source>
        <strain evidence="4">ATCC BAA-1237 / DSM 17374 / SPN1</strain>
    </source>
</reference>
<organism evidence="3 4">
    <name type="scientific">Parasphaerochaeta coccoides (strain ATCC BAA-1237 / DSM 17374 / SPN1)</name>
    <name type="common">Sphaerochaeta coccoides</name>
    <dbReference type="NCBI Taxonomy" id="760011"/>
    <lineage>
        <taxon>Bacteria</taxon>
        <taxon>Pseudomonadati</taxon>
        <taxon>Spirochaetota</taxon>
        <taxon>Spirochaetia</taxon>
        <taxon>Spirochaetales</taxon>
        <taxon>Sphaerochaetaceae</taxon>
        <taxon>Parasphaerochaeta</taxon>
    </lineage>
</organism>
<name>F4GHJ4_PARC1</name>
<keyword evidence="1" id="KW-0732">Signal</keyword>
<keyword evidence="4" id="KW-1185">Reference proteome</keyword>
<evidence type="ECO:0000313" key="4">
    <source>
        <dbReference type="Proteomes" id="UP000007939"/>
    </source>
</evidence>
<dbReference type="Pfam" id="PF13350">
    <property type="entry name" value="Y_phosphatase3"/>
    <property type="match status" value="1"/>
</dbReference>
<dbReference type="AlphaFoldDB" id="F4GHJ4"/>
<reference evidence="4" key="1">
    <citation type="submission" date="2011-04" db="EMBL/GenBank/DDBJ databases">
        <title>The complete genome of Spirochaeta coccoides DSM 17374.</title>
        <authorList>
            <person name="Lucas S."/>
            <person name="Copeland A."/>
            <person name="Lapidus A."/>
            <person name="Bruce D."/>
            <person name="Goodwin L."/>
            <person name="Pitluck S."/>
            <person name="Peters L."/>
            <person name="Kyrpides N."/>
            <person name="Mavromatis K."/>
            <person name="Pagani I."/>
            <person name="Ivanova N."/>
            <person name="Ovchinnikova G."/>
            <person name="Lu M."/>
            <person name="Detter J.C."/>
            <person name="Tapia R."/>
            <person name="Han C."/>
            <person name="Land M."/>
            <person name="Hauser L."/>
            <person name="Markowitz V."/>
            <person name="Cheng J.-F."/>
            <person name="Hugenholtz P."/>
            <person name="Woyke T."/>
            <person name="Wu D."/>
            <person name="Spring S."/>
            <person name="Schroeder M."/>
            <person name="Brambilla E."/>
            <person name="Klenk H.-P."/>
            <person name="Eisen J.A."/>
        </authorList>
    </citation>
    <scope>NUCLEOTIDE SEQUENCE [LARGE SCALE GENOMIC DNA]</scope>
    <source>
        <strain evidence="4">ATCC BAA-1237 / DSM 17374 / SPN1</strain>
    </source>
</reference>
<accession>F4GHJ4</accession>
<evidence type="ECO:0000313" key="3">
    <source>
        <dbReference type="EMBL" id="AEC02583.1"/>
    </source>
</evidence>